<evidence type="ECO:0000313" key="1">
    <source>
        <dbReference type="EMBL" id="PVH95766.1"/>
    </source>
</evidence>
<sequence length="313" mass="34527">MLPPVILFSSARIKPTIASRKNGKTIASPSRTKYAHGIYCHGSYLKAPVKVPTAVWSQMTIFLNASTWRTCGTAKTFFQKLWGRKVGFELRSQTFGCMDYSVTYSFATYIIANDVPQCWNWAAVHEMSVNDASSVLNWGGLLSENPSKVSSGGKMNSWRKDELMEERCNRRGGNSRLLITYGELPMESCGTSRNEYVGLSGARGLYSVPNKSLVLQIPSSANRREVAPIVNVPGSFSVPKVPSHKLALALEASLFSPVDLGIATSSQTFVDSQITVGKRVMCVKPNKDRSSRFQILAYAQQAIEIQKYGQCKD</sequence>
<gene>
    <name evidence="1" type="ORF">DM02DRAFT_731610</name>
</gene>
<proteinExistence type="predicted"/>
<reference evidence="1 2" key="1">
    <citation type="journal article" date="2018" name="Sci. Rep.">
        <title>Comparative genomics provides insights into the lifestyle and reveals functional heterogeneity of dark septate endophytic fungi.</title>
        <authorList>
            <person name="Knapp D.G."/>
            <person name="Nemeth J.B."/>
            <person name="Barry K."/>
            <person name="Hainaut M."/>
            <person name="Henrissat B."/>
            <person name="Johnson J."/>
            <person name="Kuo A."/>
            <person name="Lim J.H.P."/>
            <person name="Lipzen A."/>
            <person name="Nolan M."/>
            <person name="Ohm R.A."/>
            <person name="Tamas L."/>
            <person name="Grigoriev I.V."/>
            <person name="Spatafora J.W."/>
            <person name="Nagy L.G."/>
            <person name="Kovacs G.M."/>
        </authorList>
    </citation>
    <scope>NUCLEOTIDE SEQUENCE [LARGE SCALE GENOMIC DNA]</scope>
    <source>
        <strain evidence="1 2">DSE2036</strain>
    </source>
</reference>
<dbReference type="Proteomes" id="UP000244855">
    <property type="component" value="Unassembled WGS sequence"/>
</dbReference>
<dbReference type="EMBL" id="KZ805484">
    <property type="protein sequence ID" value="PVH95766.1"/>
    <property type="molecule type" value="Genomic_DNA"/>
</dbReference>
<evidence type="ECO:0000313" key="2">
    <source>
        <dbReference type="Proteomes" id="UP000244855"/>
    </source>
</evidence>
<keyword evidence="2" id="KW-1185">Reference proteome</keyword>
<name>A0A2V1DC85_9PLEO</name>
<protein>
    <submittedName>
        <fullName evidence="1">Uncharacterized protein</fullName>
    </submittedName>
</protein>
<organism evidence="1 2">
    <name type="scientific">Periconia macrospinosa</name>
    <dbReference type="NCBI Taxonomy" id="97972"/>
    <lineage>
        <taxon>Eukaryota</taxon>
        <taxon>Fungi</taxon>
        <taxon>Dikarya</taxon>
        <taxon>Ascomycota</taxon>
        <taxon>Pezizomycotina</taxon>
        <taxon>Dothideomycetes</taxon>
        <taxon>Pleosporomycetidae</taxon>
        <taxon>Pleosporales</taxon>
        <taxon>Massarineae</taxon>
        <taxon>Periconiaceae</taxon>
        <taxon>Periconia</taxon>
    </lineage>
</organism>
<dbReference type="AlphaFoldDB" id="A0A2V1DC85"/>
<accession>A0A2V1DC85</accession>